<protein>
    <recommendedName>
        <fullName evidence="3">Transcriptional regulator</fullName>
    </recommendedName>
</protein>
<organism evidence="1 2">
    <name type="scientific">Plantactinospora endophytica</name>
    <dbReference type="NCBI Taxonomy" id="673535"/>
    <lineage>
        <taxon>Bacteria</taxon>
        <taxon>Bacillati</taxon>
        <taxon>Actinomycetota</taxon>
        <taxon>Actinomycetes</taxon>
        <taxon>Micromonosporales</taxon>
        <taxon>Micromonosporaceae</taxon>
        <taxon>Plantactinospora</taxon>
    </lineage>
</organism>
<reference evidence="1 2" key="1">
    <citation type="submission" date="2021-01" db="EMBL/GenBank/DDBJ databases">
        <title>Whole genome shotgun sequence of Plantactinospora endophytica NBRC 110450.</title>
        <authorList>
            <person name="Komaki H."/>
            <person name="Tamura T."/>
        </authorList>
    </citation>
    <scope>NUCLEOTIDE SEQUENCE [LARGE SCALE GENOMIC DNA]</scope>
    <source>
        <strain evidence="1 2">NBRC 110450</strain>
    </source>
</reference>
<keyword evidence="2" id="KW-1185">Reference proteome</keyword>
<evidence type="ECO:0000313" key="1">
    <source>
        <dbReference type="EMBL" id="GIG93355.1"/>
    </source>
</evidence>
<evidence type="ECO:0000313" key="2">
    <source>
        <dbReference type="Proteomes" id="UP000646749"/>
    </source>
</evidence>
<comment type="caution">
    <text evidence="1">The sequence shown here is derived from an EMBL/GenBank/DDBJ whole genome shotgun (WGS) entry which is preliminary data.</text>
</comment>
<proteinExistence type="predicted"/>
<gene>
    <name evidence="1" type="ORF">Pen02_82910</name>
</gene>
<dbReference type="Proteomes" id="UP000646749">
    <property type="component" value="Unassembled WGS sequence"/>
</dbReference>
<evidence type="ECO:0008006" key="3">
    <source>
        <dbReference type="Google" id="ProtNLM"/>
    </source>
</evidence>
<sequence>MPSRYGRQPGLDILNEECRNLAAVARVTGEKYAHASKSLLGKHRPRPEFVQKLSELLKREPEELWTSEILAEPFRPRVRGRK</sequence>
<accession>A0ABQ4EF54</accession>
<name>A0ABQ4EF54_9ACTN</name>
<dbReference type="EMBL" id="BONW01000062">
    <property type="protein sequence ID" value="GIG93355.1"/>
    <property type="molecule type" value="Genomic_DNA"/>
</dbReference>